<dbReference type="Gene3D" id="3.40.50.1000">
    <property type="entry name" value="HAD superfamily/HAD-like"/>
    <property type="match status" value="1"/>
</dbReference>
<evidence type="ECO:0000256" key="8">
    <source>
        <dbReference type="ARBA" id="ARBA00044926"/>
    </source>
</evidence>
<proteinExistence type="inferred from homology"/>
<evidence type="ECO:0000256" key="10">
    <source>
        <dbReference type="ARBA" id="ARBA00044991"/>
    </source>
</evidence>
<name>A0ABQ1K6B4_9FLAO</name>
<dbReference type="InterPro" id="IPR006439">
    <property type="entry name" value="HAD-SF_hydro_IA"/>
</dbReference>
<evidence type="ECO:0000256" key="3">
    <source>
        <dbReference type="ARBA" id="ARBA00022553"/>
    </source>
</evidence>
<dbReference type="NCBIfam" id="TIGR01990">
    <property type="entry name" value="bPGM"/>
    <property type="match status" value="1"/>
</dbReference>
<keyword evidence="4" id="KW-0479">Metal-binding</keyword>
<dbReference type="PANTHER" id="PTHR46193:SF18">
    <property type="entry name" value="HEXITOL PHOSPHATASE B"/>
    <property type="match status" value="1"/>
</dbReference>
<keyword evidence="12" id="KW-1185">Reference proteome</keyword>
<comment type="similarity">
    <text evidence="2">Belongs to the HAD-like hydrolase superfamily. CbbY/CbbZ/Gph/YieH family.</text>
</comment>
<dbReference type="InterPro" id="IPR051600">
    <property type="entry name" value="Beta-PGM-like"/>
</dbReference>
<dbReference type="Pfam" id="PF00702">
    <property type="entry name" value="Hydrolase"/>
    <property type="match status" value="1"/>
</dbReference>
<accession>A0ABQ1K6B4</accession>
<dbReference type="CDD" id="cd02598">
    <property type="entry name" value="HAD_BPGM"/>
    <property type="match status" value="1"/>
</dbReference>
<organism evidence="11 12">
    <name type="scientific">Flavobacterium suaedae</name>
    <dbReference type="NCBI Taxonomy" id="1767027"/>
    <lineage>
        <taxon>Bacteria</taxon>
        <taxon>Pseudomonadati</taxon>
        <taxon>Bacteroidota</taxon>
        <taxon>Flavobacteriia</taxon>
        <taxon>Flavobacteriales</taxon>
        <taxon>Flavobacteriaceae</taxon>
        <taxon>Flavobacterium</taxon>
    </lineage>
</organism>
<evidence type="ECO:0000256" key="9">
    <source>
        <dbReference type="ARBA" id="ARBA00044968"/>
    </source>
</evidence>
<dbReference type="InterPro" id="IPR023198">
    <property type="entry name" value="PGP-like_dom2"/>
</dbReference>
<dbReference type="NCBIfam" id="TIGR01509">
    <property type="entry name" value="HAD-SF-IA-v3"/>
    <property type="match status" value="1"/>
</dbReference>
<dbReference type="InterPro" id="IPR010976">
    <property type="entry name" value="B-phosphoglucomutase_hydrolase"/>
</dbReference>
<evidence type="ECO:0000256" key="7">
    <source>
        <dbReference type="ARBA" id="ARBA00023277"/>
    </source>
</evidence>
<keyword evidence="7" id="KW-0119">Carbohydrate metabolism</keyword>
<evidence type="ECO:0000313" key="12">
    <source>
        <dbReference type="Proteomes" id="UP000615760"/>
    </source>
</evidence>
<dbReference type="SUPFAM" id="SSF56784">
    <property type="entry name" value="HAD-like"/>
    <property type="match status" value="1"/>
</dbReference>
<dbReference type="SFLD" id="SFLDG01129">
    <property type="entry name" value="C1.5:_HAD__Beta-PGM__Phosphata"/>
    <property type="match status" value="1"/>
</dbReference>
<evidence type="ECO:0000256" key="5">
    <source>
        <dbReference type="ARBA" id="ARBA00022842"/>
    </source>
</evidence>
<dbReference type="PANTHER" id="PTHR46193">
    <property type="entry name" value="6-PHOSPHOGLUCONATE PHOSPHATASE"/>
    <property type="match status" value="1"/>
</dbReference>
<dbReference type="RefSeq" id="WP_188621868.1">
    <property type="nucleotide sequence ID" value="NZ_BMJE01000008.1"/>
</dbReference>
<sequence>MKKKAFIFDLDGVIVDTAKYHFLAWQKLAKNIGIDFTHKHNEQLKGVSRVRSLEIILGIGNVTATPEEKETWLIQKNEDYLEYIGNMDESEILPGVVQVLQYLKESGQPIALGSASKNARIILDKVNITSYFDAIVDGNDVTNAKPDPEVFVQAAKKLNMPAEGAVVFEDSVAGVQAANIAEMISVGIGNKAILHEAQYNFNDFTEIEITFLENLLNK</sequence>
<comment type="catalytic activity">
    <reaction evidence="8">
        <text>beta-D-glucose 1-phosphate = beta-D-glucose 6-phosphate</text>
        <dbReference type="Rhea" id="RHEA:20113"/>
        <dbReference type="ChEBI" id="CHEBI:57684"/>
        <dbReference type="ChEBI" id="CHEBI:58247"/>
        <dbReference type="EC" id="5.4.2.6"/>
    </reaction>
</comment>
<keyword evidence="6" id="KW-0413">Isomerase</keyword>
<dbReference type="InterPro" id="IPR036412">
    <property type="entry name" value="HAD-like_sf"/>
</dbReference>
<evidence type="ECO:0000256" key="6">
    <source>
        <dbReference type="ARBA" id="ARBA00023235"/>
    </source>
</evidence>
<dbReference type="SFLD" id="SFLDS00003">
    <property type="entry name" value="Haloacid_Dehalogenase"/>
    <property type="match status" value="1"/>
</dbReference>
<reference evidence="12" key="1">
    <citation type="journal article" date="2019" name="Int. J. Syst. Evol. Microbiol.">
        <title>The Global Catalogue of Microorganisms (GCM) 10K type strain sequencing project: providing services to taxonomists for standard genome sequencing and annotation.</title>
        <authorList>
            <consortium name="The Broad Institute Genomics Platform"/>
            <consortium name="The Broad Institute Genome Sequencing Center for Infectious Disease"/>
            <person name="Wu L."/>
            <person name="Ma J."/>
        </authorList>
    </citation>
    <scope>NUCLEOTIDE SEQUENCE [LARGE SCALE GENOMIC DNA]</scope>
    <source>
        <strain evidence="12">CGMCC 1.15461</strain>
    </source>
</reference>
<evidence type="ECO:0000256" key="1">
    <source>
        <dbReference type="ARBA" id="ARBA00001946"/>
    </source>
</evidence>
<gene>
    <name evidence="11" type="primary">pgmB2</name>
    <name evidence="11" type="ORF">GCM10007424_27250</name>
</gene>
<dbReference type="EC" id="5.4.2.6" evidence="9"/>
<dbReference type="SFLD" id="SFLDG01135">
    <property type="entry name" value="C1.5.6:_HAD__Beta-PGM__Phospha"/>
    <property type="match status" value="1"/>
</dbReference>
<dbReference type="NCBIfam" id="TIGR02009">
    <property type="entry name" value="PGMB-YQAB-SF"/>
    <property type="match status" value="1"/>
</dbReference>
<comment type="caution">
    <text evidence="11">The sequence shown here is derived from an EMBL/GenBank/DDBJ whole genome shotgun (WGS) entry which is preliminary data.</text>
</comment>
<dbReference type="Proteomes" id="UP000615760">
    <property type="component" value="Unassembled WGS sequence"/>
</dbReference>
<comment type="cofactor">
    <cofactor evidence="1">
        <name>Mg(2+)</name>
        <dbReference type="ChEBI" id="CHEBI:18420"/>
    </cofactor>
</comment>
<dbReference type="InterPro" id="IPR010972">
    <property type="entry name" value="Beta-PGM"/>
</dbReference>
<dbReference type="Gene3D" id="1.10.150.240">
    <property type="entry name" value="Putative phosphatase, domain 2"/>
    <property type="match status" value="1"/>
</dbReference>
<dbReference type="EMBL" id="BMJE01000008">
    <property type="protein sequence ID" value="GGB85717.1"/>
    <property type="molecule type" value="Genomic_DNA"/>
</dbReference>
<dbReference type="InterPro" id="IPR023214">
    <property type="entry name" value="HAD_sf"/>
</dbReference>
<keyword evidence="3" id="KW-0597">Phosphoprotein</keyword>
<protein>
    <recommendedName>
        <fullName evidence="10">Beta-phosphoglucomutase</fullName>
        <ecNumber evidence="9">5.4.2.6</ecNumber>
    </recommendedName>
</protein>
<evidence type="ECO:0000256" key="2">
    <source>
        <dbReference type="ARBA" id="ARBA00006171"/>
    </source>
</evidence>
<keyword evidence="5" id="KW-0460">Magnesium</keyword>
<evidence type="ECO:0000256" key="4">
    <source>
        <dbReference type="ARBA" id="ARBA00022723"/>
    </source>
</evidence>
<evidence type="ECO:0000313" key="11">
    <source>
        <dbReference type="EMBL" id="GGB85717.1"/>
    </source>
</evidence>